<feature type="transmembrane region" description="Helical" evidence="12">
    <location>
        <begin position="12"/>
        <end position="32"/>
    </location>
</feature>
<feature type="transmembrane region" description="Helical" evidence="12">
    <location>
        <begin position="295"/>
        <end position="318"/>
    </location>
</feature>
<dbReference type="InterPro" id="IPR001789">
    <property type="entry name" value="Sig_transdc_resp-reg_receiver"/>
</dbReference>
<dbReference type="InterPro" id="IPR003661">
    <property type="entry name" value="HisK_dim/P_dom"/>
</dbReference>
<gene>
    <name evidence="15" type="ORF">EBB54_21125</name>
</gene>
<dbReference type="Pfam" id="PF00512">
    <property type="entry name" value="HisKA"/>
    <property type="match status" value="1"/>
</dbReference>
<dbReference type="InterPro" id="IPR003594">
    <property type="entry name" value="HATPase_dom"/>
</dbReference>
<evidence type="ECO:0000313" key="16">
    <source>
        <dbReference type="Proteomes" id="UP000274920"/>
    </source>
</evidence>
<dbReference type="SMART" id="SM00388">
    <property type="entry name" value="HisKA"/>
    <property type="match status" value="1"/>
</dbReference>
<keyword evidence="6 15" id="KW-0808">Transferase</keyword>
<evidence type="ECO:0000256" key="10">
    <source>
        <dbReference type="PROSITE-ProRule" id="PRU00169"/>
    </source>
</evidence>
<evidence type="ECO:0000256" key="4">
    <source>
        <dbReference type="ARBA" id="ARBA00018672"/>
    </source>
</evidence>
<dbReference type="EMBL" id="RHJS01000002">
    <property type="protein sequence ID" value="RRK33574.1"/>
    <property type="molecule type" value="Genomic_DNA"/>
</dbReference>
<dbReference type="CDD" id="cd00082">
    <property type="entry name" value="HisKA"/>
    <property type="match status" value="1"/>
</dbReference>
<name>A0A426DLE3_9FIRM</name>
<evidence type="ECO:0000256" key="8">
    <source>
        <dbReference type="ARBA" id="ARBA00024867"/>
    </source>
</evidence>
<dbReference type="Proteomes" id="UP000274920">
    <property type="component" value="Unassembled WGS sequence"/>
</dbReference>
<dbReference type="InterPro" id="IPR011006">
    <property type="entry name" value="CheY-like_superfamily"/>
</dbReference>
<evidence type="ECO:0000256" key="1">
    <source>
        <dbReference type="ARBA" id="ARBA00000085"/>
    </source>
</evidence>
<feature type="domain" description="Response regulatory" evidence="14">
    <location>
        <begin position="728"/>
        <end position="849"/>
    </location>
</feature>
<dbReference type="SMART" id="SM00448">
    <property type="entry name" value="REC"/>
    <property type="match status" value="2"/>
</dbReference>
<dbReference type="Pfam" id="PF02518">
    <property type="entry name" value="HATPase_c"/>
    <property type="match status" value="1"/>
</dbReference>
<reference evidence="15" key="1">
    <citation type="submission" date="2018-10" db="EMBL/GenBank/DDBJ databases">
        <title>Schaedlerella arabinophila gen. nov. sp. nov., isolated from the mouse intestinal tract and comparative analysis with the genome of the closely related altered Schaedler flora strain ASF502.</title>
        <authorList>
            <person name="Miyake S."/>
            <person name="Soh M."/>
            <person name="Seedorf H."/>
        </authorList>
    </citation>
    <scope>NUCLEOTIDE SEQUENCE [LARGE SCALE GENOMIC DNA]</scope>
    <source>
        <strain evidence="15">DSM 106076</strain>
    </source>
</reference>
<keyword evidence="12" id="KW-0472">Membrane</keyword>
<dbReference type="SUPFAM" id="SSF55874">
    <property type="entry name" value="ATPase domain of HSP90 chaperone/DNA topoisomerase II/histidine kinase"/>
    <property type="match status" value="1"/>
</dbReference>
<dbReference type="Gene3D" id="1.10.287.130">
    <property type="match status" value="1"/>
</dbReference>
<dbReference type="CDD" id="cd17546">
    <property type="entry name" value="REC_hyHK_CKI1_RcsC-like"/>
    <property type="match status" value="2"/>
</dbReference>
<dbReference type="SUPFAM" id="SSF52172">
    <property type="entry name" value="CheY-like"/>
    <property type="match status" value="2"/>
</dbReference>
<sequence>MESKSKNTRYLIVSLIFVLILCIFVFTFQAVLMREKSAETISDIGGIYMSGMGDHVAEHFGATIGLRLAQVGDLVESVPPGNVSNVDMMRVTLAHNGRVREFSSLALVSEDGRYEMIYGNDADPTNPDAFMRSLRSGHSKIAAATDRLGDMVILMGMPAVYPMKKGGESIALVAGLPISYIGETLALSINDTSMEYYMIFKNGDFIYRGDGLDGGNYFERVRKRYDSVLGMEKEDFIKELQDAMEVNEEYDIEFTLEGERRHMYCTRLPNSEWYLLVGMSYNLMDETIDRFGNQWTVTALADCALIVLAMLLVFAGYFRLMRQQMNSLDEARKAAERASKAKSEFLSNMSHDIRTPMNGIVGMTTIAISNIEDTQQVQNCLKKIAFSSGHLLGMINDIMDMSKIENGELILNVEQLSLRDVMLNIVGIMRPQVKEKKQKLDVYVRDVTVENVCGDSVRINQILLNLLSNAVKFTPEEGRIQLVLQEEPSPRGDSYIRVHLRVKDNGVGMTQELKDRIFESFIREDHSRVEKTAGAGLGLTITKHIVEAMGGSIKVESEPGRGSAFHITVDMEKATVQEREMELPDWDLLIVDDDEIHCENDLASLRAIGVKADWALNGQKALEAVKKRLEQGESYFAILLDYDMPGMSGIETAREIRTLCGDKTPFLLLAAFDWSEVEAEAKAVGIYGFLAKPLFKSTLFYGLKPLAVTMEEESPAEVELTAQFAGKRALLAEDNELNWEIASELISDLGIELDWAEDGKICADMFEQSPLHYYDVILMDLRMPVMTGYEAARAIRDMDREDADTIPIIAMSADAYRDDVQKCLDCGMNAHVPKPIDMQEVTRLLEKYLQP</sequence>
<keyword evidence="7" id="KW-0902">Two-component regulatory system</keyword>
<dbReference type="PROSITE" id="PS50110">
    <property type="entry name" value="RESPONSE_REGULATORY"/>
    <property type="match status" value="2"/>
</dbReference>
<keyword evidence="5 10" id="KW-0597">Phosphoprotein</keyword>
<keyword evidence="12" id="KW-0812">Transmembrane</keyword>
<dbReference type="GO" id="GO:0000155">
    <property type="term" value="F:phosphorelay sensor kinase activity"/>
    <property type="evidence" value="ECO:0007669"/>
    <property type="project" value="InterPro"/>
</dbReference>
<evidence type="ECO:0000259" key="13">
    <source>
        <dbReference type="PROSITE" id="PS50109"/>
    </source>
</evidence>
<dbReference type="SMART" id="SM00387">
    <property type="entry name" value="HATPase_c"/>
    <property type="match status" value="1"/>
</dbReference>
<evidence type="ECO:0000256" key="12">
    <source>
        <dbReference type="SAM" id="Phobius"/>
    </source>
</evidence>
<keyword evidence="11" id="KW-0175">Coiled coil</keyword>
<dbReference type="PROSITE" id="PS50109">
    <property type="entry name" value="HIS_KIN"/>
    <property type="match status" value="1"/>
</dbReference>
<dbReference type="InterPro" id="IPR036890">
    <property type="entry name" value="HATPase_C_sf"/>
</dbReference>
<evidence type="ECO:0000313" key="15">
    <source>
        <dbReference type="EMBL" id="RRK33574.1"/>
    </source>
</evidence>
<dbReference type="Pfam" id="PF00072">
    <property type="entry name" value="Response_reg"/>
    <property type="match status" value="2"/>
</dbReference>
<dbReference type="PANTHER" id="PTHR45339:SF1">
    <property type="entry name" value="HYBRID SIGNAL TRANSDUCTION HISTIDINE KINASE J"/>
    <property type="match status" value="1"/>
</dbReference>
<feature type="domain" description="Histidine kinase" evidence="13">
    <location>
        <begin position="348"/>
        <end position="573"/>
    </location>
</feature>
<evidence type="ECO:0000256" key="5">
    <source>
        <dbReference type="ARBA" id="ARBA00022553"/>
    </source>
</evidence>
<dbReference type="InterPro" id="IPR004358">
    <property type="entry name" value="Sig_transdc_His_kin-like_C"/>
</dbReference>
<evidence type="ECO:0000256" key="6">
    <source>
        <dbReference type="ARBA" id="ARBA00022777"/>
    </source>
</evidence>
<feature type="modified residue" description="4-aspartylphosphate" evidence="10">
    <location>
        <position position="780"/>
    </location>
</feature>
<evidence type="ECO:0000256" key="9">
    <source>
        <dbReference type="ARBA" id="ARBA00074306"/>
    </source>
</evidence>
<dbReference type="Gene3D" id="3.30.565.10">
    <property type="entry name" value="Histidine kinase-like ATPase, C-terminal domain"/>
    <property type="match status" value="1"/>
</dbReference>
<dbReference type="PANTHER" id="PTHR45339">
    <property type="entry name" value="HYBRID SIGNAL TRANSDUCTION HISTIDINE KINASE J"/>
    <property type="match status" value="1"/>
</dbReference>
<dbReference type="Gene3D" id="3.40.50.2300">
    <property type="match status" value="2"/>
</dbReference>
<evidence type="ECO:0000256" key="3">
    <source>
        <dbReference type="ARBA" id="ARBA00012438"/>
    </source>
</evidence>
<feature type="domain" description="Response regulatory" evidence="14">
    <location>
        <begin position="587"/>
        <end position="707"/>
    </location>
</feature>
<dbReference type="InterPro" id="IPR005467">
    <property type="entry name" value="His_kinase_dom"/>
</dbReference>
<comment type="catalytic activity">
    <reaction evidence="1">
        <text>ATP + protein L-histidine = ADP + protein N-phospho-L-histidine.</text>
        <dbReference type="EC" id="2.7.13.3"/>
    </reaction>
</comment>
<evidence type="ECO:0000256" key="2">
    <source>
        <dbReference type="ARBA" id="ARBA00006402"/>
    </source>
</evidence>
<comment type="caution">
    <text evidence="15">The sequence shown here is derived from an EMBL/GenBank/DDBJ whole genome shotgun (WGS) entry which is preliminary data.</text>
</comment>
<dbReference type="PRINTS" id="PR00344">
    <property type="entry name" value="BCTRLSENSOR"/>
</dbReference>
<comment type="similarity">
    <text evidence="2">In the N-terminal section; belongs to the phytochrome family.</text>
</comment>
<evidence type="ECO:0000256" key="11">
    <source>
        <dbReference type="SAM" id="Coils"/>
    </source>
</evidence>
<dbReference type="SUPFAM" id="SSF47384">
    <property type="entry name" value="Homodimeric domain of signal transducing histidine kinase"/>
    <property type="match status" value="1"/>
</dbReference>
<feature type="coiled-coil region" evidence="11">
    <location>
        <begin position="318"/>
        <end position="348"/>
    </location>
</feature>
<feature type="modified residue" description="4-aspartylphosphate" evidence="10">
    <location>
        <position position="641"/>
    </location>
</feature>
<dbReference type="EC" id="2.7.13.3" evidence="3"/>
<dbReference type="InterPro" id="IPR036097">
    <property type="entry name" value="HisK_dim/P_sf"/>
</dbReference>
<comment type="function">
    <text evidence="8">May play the central regulatory role in sporulation. It may be an element of the effector pathway responsible for the activation of sporulation genes in response to nutritional stress. Spo0A may act in concert with spo0H (a sigma factor) to control the expression of some genes that are critical to the sporulation process.</text>
</comment>
<proteinExistence type="inferred from homology"/>
<accession>A0A426DLE3</accession>
<dbReference type="AlphaFoldDB" id="A0A426DLE3"/>
<dbReference type="FunFam" id="3.30.565.10:FF:000010">
    <property type="entry name" value="Sensor histidine kinase RcsC"/>
    <property type="match status" value="1"/>
</dbReference>
<evidence type="ECO:0000256" key="7">
    <source>
        <dbReference type="ARBA" id="ARBA00023012"/>
    </source>
</evidence>
<keyword evidence="16" id="KW-1185">Reference proteome</keyword>
<keyword evidence="6 15" id="KW-0418">Kinase</keyword>
<protein>
    <recommendedName>
        <fullName evidence="9">Circadian input-output histidine kinase CikA</fullName>
        <ecNumber evidence="3">2.7.13.3</ecNumber>
    </recommendedName>
    <alternativeName>
        <fullName evidence="4">Stage 0 sporulation protein A homolog</fullName>
    </alternativeName>
</protein>
<organism evidence="15 16">
    <name type="scientific">Schaedlerella arabinosiphila</name>
    <dbReference type="NCBI Taxonomy" id="2044587"/>
    <lineage>
        <taxon>Bacteria</taxon>
        <taxon>Bacillati</taxon>
        <taxon>Bacillota</taxon>
        <taxon>Clostridia</taxon>
        <taxon>Lachnospirales</taxon>
        <taxon>Lachnospiraceae</taxon>
        <taxon>Schaedlerella</taxon>
    </lineage>
</organism>
<dbReference type="RefSeq" id="WP_125128809.1">
    <property type="nucleotide sequence ID" value="NZ_RHJS01000002.1"/>
</dbReference>
<keyword evidence="12" id="KW-1133">Transmembrane helix</keyword>
<evidence type="ECO:0000259" key="14">
    <source>
        <dbReference type="PROSITE" id="PS50110"/>
    </source>
</evidence>